<proteinExistence type="predicted"/>
<keyword evidence="2" id="KW-1185">Reference proteome</keyword>
<dbReference type="KEGG" id="tna:CTN_1298"/>
<gene>
    <name evidence="1" type="ordered locus">CTN_1298</name>
</gene>
<evidence type="ECO:0000313" key="2">
    <source>
        <dbReference type="Proteomes" id="UP000000445"/>
    </source>
</evidence>
<dbReference type="STRING" id="309803.CTN_1298"/>
<name>B9K941_THENN</name>
<dbReference type="RefSeq" id="WP_015919772.1">
    <property type="nucleotide sequence ID" value="NC_011978.1"/>
</dbReference>
<dbReference type="EMBL" id="CP000916">
    <property type="protein sequence ID" value="ACM23474.1"/>
    <property type="molecule type" value="Genomic_DNA"/>
</dbReference>
<accession>B9K941</accession>
<dbReference type="HOGENOM" id="CLU_1133178_0_0_0"/>
<organism evidence="1 2">
    <name type="scientific">Thermotoga neapolitana (strain ATCC 49049 / DSM 4359 / NBRC 107923 / NS-E)</name>
    <dbReference type="NCBI Taxonomy" id="309803"/>
    <lineage>
        <taxon>Bacteria</taxon>
        <taxon>Thermotogati</taxon>
        <taxon>Thermotogota</taxon>
        <taxon>Thermotogae</taxon>
        <taxon>Thermotogales</taxon>
        <taxon>Thermotogaceae</taxon>
        <taxon>Thermotoga</taxon>
    </lineage>
</organism>
<reference evidence="1 2" key="1">
    <citation type="journal article" date="2009" name="Biosci. Biotechnol. Biochem.">
        <title>WeGAS: a web-based microbial genome annotation system.</title>
        <authorList>
            <person name="Lee D."/>
            <person name="Seo H."/>
            <person name="Park C."/>
            <person name="Park K."/>
        </authorList>
    </citation>
    <scope>NUCLEOTIDE SEQUENCE [LARGE SCALE GENOMIC DNA]</scope>
    <source>
        <strain evidence="2">ATCC 49049 / DSM 4359 / NBRC 107923 / NS-E</strain>
    </source>
</reference>
<dbReference type="AlphaFoldDB" id="B9K941"/>
<evidence type="ECO:0000313" key="1">
    <source>
        <dbReference type="EMBL" id="ACM23474.1"/>
    </source>
</evidence>
<sequence length="244" mass="27136">MRKYLLLFLLTVGGVLLSASFMWTSSGYHVRFGDTLFFEAFKDGWGIGASVTKSEANFQKLGFLKVKTSEAVLKVGISFGNTWNVSFFIDQRDLVPFPGSLHYEFFLGRFGGYALLEQNYNMKLGGYRLSLDNFSYMSEDTVMFCSGHLSMGSTSFAYRALNNTFLFGVSDPDNVVFMGVGGLNWKLSGGAGFNLRPINGVDLKLLVAASRDEVALGFMGRVRKGTTDLTFVFNTGRFYFSVKF</sequence>
<dbReference type="Proteomes" id="UP000000445">
    <property type="component" value="Chromosome"/>
</dbReference>
<protein>
    <submittedName>
        <fullName evidence="1">Uncharacterized protein</fullName>
    </submittedName>
</protein>